<dbReference type="RefSeq" id="WP_060531189.1">
    <property type="nucleotide sequence ID" value="NZ_CP013023.1"/>
</dbReference>
<proteinExistence type="predicted"/>
<dbReference type="OrthoDB" id="6430685at2"/>
<keyword evidence="2" id="KW-0489">Methyltransferase</keyword>
<evidence type="ECO:0000259" key="1">
    <source>
        <dbReference type="Pfam" id="PF01717"/>
    </source>
</evidence>
<dbReference type="GO" id="GO:0032259">
    <property type="term" value="P:methylation"/>
    <property type="evidence" value="ECO:0007669"/>
    <property type="project" value="UniProtKB-KW"/>
</dbReference>
<dbReference type="EMBL" id="CP013023">
    <property type="protein sequence ID" value="ANF94832.1"/>
    <property type="molecule type" value="Genomic_DNA"/>
</dbReference>
<keyword evidence="2" id="KW-0808">Transferase</keyword>
<dbReference type="KEGG" id="pbv:AR543_01485"/>
<gene>
    <name evidence="2" type="ORF">AR543_01485</name>
</gene>
<accession>A0A172ZBT6</accession>
<dbReference type="GO" id="GO:0003871">
    <property type="term" value="F:5-methyltetrahydropteroyltriglutamate-homocysteine S-methyltransferase activity"/>
    <property type="evidence" value="ECO:0007669"/>
    <property type="project" value="InterPro"/>
</dbReference>
<dbReference type="Proteomes" id="UP000078148">
    <property type="component" value="Chromosome"/>
</dbReference>
<organism evidence="2 3">
    <name type="scientific">Paenibacillus bovis</name>
    <dbReference type="NCBI Taxonomy" id="1616788"/>
    <lineage>
        <taxon>Bacteria</taxon>
        <taxon>Bacillati</taxon>
        <taxon>Bacillota</taxon>
        <taxon>Bacilli</taxon>
        <taxon>Bacillales</taxon>
        <taxon>Paenibacillaceae</taxon>
        <taxon>Paenibacillus</taxon>
    </lineage>
</organism>
<dbReference type="Gene3D" id="3.20.20.210">
    <property type="match status" value="1"/>
</dbReference>
<dbReference type="GO" id="GO:0009086">
    <property type="term" value="P:methionine biosynthetic process"/>
    <property type="evidence" value="ECO:0007669"/>
    <property type="project" value="InterPro"/>
</dbReference>
<protein>
    <submittedName>
        <fullName evidence="2">5-methyltetrahydropteroyltriglutamate--homocysteine methyltransferase</fullName>
    </submittedName>
</protein>
<dbReference type="PANTHER" id="PTHR43844">
    <property type="entry name" value="METHIONINE SYNTHASE"/>
    <property type="match status" value="1"/>
</dbReference>
<evidence type="ECO:0000313" key="3">
    <source>
        <dbReference type="Proteomes" id="UP000078148"/>
    </source>
</evidence>
<dbReference type="AlphaFoldDB" id="A0A172ZBT6"/>
<reference evidence="2 3" key="2">
    <citation type="journal article" date="2016" name="Int. J. Syst. Evol. Microbiol.">
        <title>Paenibacillus bovis sp. nov., isolated from raw yak (Bos grunniens) milk.</title>
        <authorList>
            <person name="Gao C."/>
            <person name="Han J."/>
            <person name="Liu Z."/>
            <person name="Xu X."/>
            <person name="Hang F."/>
            <person name="Wu Z."/>
        </authorList>
    </citation>
    <scope>NUCLEOTIDE SEQUENCE [LARGE SCALE GENOMIC DNA]</scope>
    <source>
        <strain evidence="2 3">BD3526</strain>
    </source>
</reference>
<dbReference type="NCBIfam" id="NF005085">
    <property type="entry name" value="PRK06520.1"/>
    <property type="match status" value="1"/>
</dbReference>
<evidence type="ECO:0000313" key="2">
    <source>
        <dbReference type="EMBL" id="ANF94832.1"/>
    </source>
</evidence>
<dbReference type="PANTHER" id="PTHR43844:SF1">
    <property type="entry name" value="METHIONINE SYNTHASE"/>
    <property type="match status" value="1"/>
</dbReference>
<reference evidence="3" key="1">
    <citation type="submission" date="2015-10" db="EMBL/GenBank/DDBJ databases">
        <title>Genome of Paenibacillus bovis sp. nov.</title>
        <authorList>
            <person name="Wu Z."/>
            <person name="Gao C."/>
            <person name="Liu Z."/>
            <person name="Zheng H."/>
        </authorList>
    </citation>
    <scope>NUCLEOTIDE SEQUENCE [LARGE SCALE GENOMIC DNA]</scope>
    <source>
        <strain evidence="3">BD3526</strain>
    </source>
</reference>
<dbReference type="SUPFAM" id="SSF51726">
    <property type="entry name" value="UROD/MetE-like"/>
    <property type="match status" value="1"/>
</dbReference>
<dbReference type="InterPro" id="IPR038071">
    <property type="entry name" value="UROD/MetE-like_sf"/>
</dbReference>
<dbReference type="STRING" id="1616788.AR543_01485"/>
<sequence>MTSSPSSLLRTTAPFRADHVGSLLRTDKIKQARLQQSAGEINAQQLRQIEDEEIRRIVAKQEEIGLQSITDGEFRRAWWHFDFLENLDGVEAFESDKGIQFHGVTTKARGIKVTDKIDFTNHPHLEDYKFLHSVVSADRTAKMTIPSPNMLQFRGKIESDLYADSDVLLHDLGLAYQKALRAFYDAGCRYLQLDDTSWAGFFSEEAKAKLRADGKDPDRMLADSVKLVNLAVADRPDDMIITMHICRGNFRSTWTASGGYDGAADAIMDQLNLNGLFMEFDDERSGSLDVLRHVKRRDLQIVLGLVTSKHGELESVDEIKRRIDEAAKYVNLDQLCLSPQCGFASTEEGNLLTEEQQWEKLRHVIQIAEDVWK</sequence>
<dbReference type="GO" id="GO:0008270">
    <property type="term" value="F:zinc ion binding"/>
    <property type="evidence" value="ECO:0007669"/>
    <property type="project" value="InterPro"/>
</dbReference>
<dbReference type="CDD" id="cd03311">
    <property type="entry name" value="CIMS_C_terminal_like"/>
    <property type="match status" value="1"/>
</dbReference>
<dbReference type="Pfam" id="PF01717">
    <property type="entry name" value="Meth_synt_2"/>
    <property type="match status" value="1"/>
</dbReference>
<keyword evidence="3" id="KW-1185">Reference proteome</keyword>
<feature type="domain" description="Cobalamin-independent methionine synthase MetE C-terminal/archaeal" evidence="1">
    <location>
        <begin position="19"/>
        <end position="348"/>
    </location>
</feature>
<name>A0A172ZBT6_9BACL</name>
<dbReference type="InterPro" id="IPR002629">
    <property type="entry name" value="Met_Synth_C/arc"/>
</dbReference>